<reference evidence="1" key="2">
    <citation type="submission" date="2022-01" db="EMBL/GenBank/DDBJ databases">
        <authorList>
            <person name="Yamashiro T."/>
            <person name="Shiraishi A."/>
            <person name="Satake H."/>
            <person name="Nakayama K."/>
        </authorList>
    </citation>
    <scope>NUCLEOTIDE SEQUENCE</scope>
</reference>
<keyword evidence="2" id="KW-1185">Reference proteome</keyword>
<accession>A0ABQ4X570</accession>
<dbReference type="Proteomes" id="UP001151760">
    <property type="component" value="Unassembled WGS sequence"/>
</dbReference>
<feature type="non-terminal residue" evidence="1">
    <location>
        <position position="119"/>
    </location>
</feature>
<dbReference type="EMBL" id="BQNB010009215">
    <property type="protein sequence ID" value="GJS60359.1"/>
    <property type="molecule type" value="Genomic_DNA"/>
</dbReference>
<evidence type="ECO:0000313" key="2">
    <source>
        <dbReference type="Proteomes" id="UP001151760"/>
    </source>
</evidence>
<name>A0ABQ4X570_9ASTR</name>
<comment type="caution">
    <text evidence="1">The sequence shown here is derived from an EMBL/GenBank/DDBJ whole genome shotgun (WGS) entry which is preliminary data.</text>
</comment>
<organism evidence="1 2">
    <name type="scientific">Tanacetum coccineum</name>
    <dbReference type="NCBI Taxonomy" id="301880"/>
    <lineage>
        <taxon>Eukaryota</taxon>
        <taxon>Viridiplantae</taxon>
        <taxon>Streptophyta</taxon>
        <taxon>Embryophyta</taxon>
        <taxon>Tracheophyta</taxon>
        <taxon>Spermatophyta</taxon>
        <taxon>Magnoliopsida</taxon>
        <taxon>eudicotyledons</taxon>
        <taxon>Gunneridae</taxon>
        <taxon>Pentapetalae</taxon>
        <taxon>asterids</taxon>
        <taxon>campanulids</taxon>
        <taxon>Asterales</taxon>
        <taxon>Asteraceae</taxon>
        <taxon>Asteroideae</taxon>
        <taxon>Anthemideae</taxon>
        <taxon>Anthemidinae</taxon>
        <taxon>Tanacetum</taxon>
    </lineage>
</organism>
<gene>
    <name evidence="1" type="ORF">Tco_0655143</name>
</gene>
<proteinExistence type="predicted"/>
<reference evidence="1" key="1">
    <citation type="journal article" date="2022" name="Int. J. Mol. Sci.">
        <title>Draft Genome of Tanacetum Coccineum: Genomic Comparison of Closely Related Tanacetum-Family Plants.</title>
        <authorList>
            <person name="Yamashiro T."/>
            <person name="Shiraishi A."/>
            <person name="Nakayama K."/>
            <person name="Satake H."/>
        </authorList>
    </citation>
    <scope>NUCLEOTIDE SEQUENCE</scope>
</reference>
<sequence>MMVKFVLKSGGEVLMGRDLIGLEALWDLNWRSGNPPAGRLELEPAGSLPLVKKMSSPSWIFLLAFRGCLNKVKRSSYAQVMAKMVKYNFLLASFWDLEAWMIGSFALEMRPELVLDARF</sequence>
<evidence type="ECO:0000313" key="1">
    <source>
        <dbReference type="EMBL" id="GJS60359.1"/>
    </source>
</evidence>
<protein>
    <submittedName>
        <fullName evidence="1">Uncharacterized protein</fullName>
    </submittedName>
</protein>